<feature type="transmembrane region" description="Helical" evidence="9">
    <location>
        <begin position="402"/>
        <end position="424"/>
    </location>
</feature>
<keyword evidence="7" id="KW-0067">ATP-binding</keyword>
<protein>
    <recommendedName>
        <fullName evidence="2">histidine kinase</fullName>
        <ecNumber evidence="2">2.7.13.3</ecNumber>
    </recommendedName>
</protein>
<feature type="domain" description="Signal transduction histidine kinase subgroup 2 dimerisation and phosphoacceptor" evidence="10">
    <location>
        <begin position="451"/>
        <end position="526"/>
    </location>
</feature>
<evidence type="ECO:0000313" key="11">
    <source>
        <dbReference type="EMBL" id="MFD0964081.1"/>
    </source>
</evidence>
<dbReference type="Gene3D" id="3.30.565.10">
    <property type="entry name" value="Histidine kinase-like ATPase, C-terminal domain"/>
    <property type="match status" value="1"/>
</dbReference>
<keyword evidence="3" id="KW-0597">Phosphoprotein</keyword>
<evidence type="ECO:0000256" key="3">
    <source>
        <dbReference type="ARBA" id="ARBA00022553"/>
    </source>
</evidence>
<evidence type="ECO:0000256" key="6">
    <source>
        <dbReference type="ARBA" id="ARBA00022777"/>
    </source>
</evidence>
<evidence type="ECO:0000256" key="7">
    <source>
        <dbReference type="ARBA" id="ARBA00022840"/>
    </source>
</evidence>
<dbReference type="RefSeq" id="WP_377715445.1">
    <property type="nucleotide sequence ID" value="NZ_JBHTJM010000008.1"/>
</dbReference>
<name>A0ABW3I2K3_9FLAO</name>
<proteinExistence type="predicted"/>
<comment type="caution">
    <text evidence="11">The sequence shown here is derived from an EMBL/GenBank/DDBJ whole genome shotgun (WGS) entry which is preliminary data.</text>
</comment>
<organism evidence="11 12">
    <name type="scientific">Pseudofulvibacter geojedonensis</name>
    <dbReference type="NCBI Taxonomy" id="1123758"/>
    <lineage>
        <taxon>Bacteria</taxon>
        <taxon>Pseudomonadati</taxon>
        <taxon>Bacteroidota</taxon>
        <taxon>Flavobacteriia</taxon>
        <taxon>Flavobacteriales</taxon>
        <taxon>Flavobacteriaceae</taxon>
        <taxon>Pseudofulvibacter</taxon>
    </lineage>
</organism>
<evidence type="ECO:0000313" key="12">
    <source>
        <dbReference type="Proteomes" id="UP001596997"/>
    </source>
</evidence>
<evidence type="ECO:0000256" key="1">
    <source>
        <dbReference type="ARBA" id="ARBA00000085"/>
    </source>
</evidence>
<dbReference type="EMBL" id="JBHTJM010000008">
    <property type="protein sequence ID" value="MFD0964081.1"/>
    <property type="molecule type" value="Genomic_DNA"/>
</dbReference>
<evidence type="ECO:0000256" key="4">
    <source>
        <dbReference type="ARBA" id="ARBA00022679"/>
    </source>
</evidence>
<feature type="repeat" description="TPR" evidence="8">
    <location>
        <begin position="195"/>
        <end position="228"/>
    </location>
</feature>
<gene>
    <name evidence="11" type="ORF">ACFQ1O_08710</name>
</gene>
<dbReference type="InterPro" id="IPR011495">
    <property type="entry name" value="Sig_transdc_His_kin_sub2_dim/P"/>
</dbReference>
<dbReference type="SMART" id="SM00028">
    <property type="entry name" value="TPR"/>
    <property type="match status" value="3"/>
</dbReference>
<keyword evidence="9" id="KW-0472">Membrane</keyword>
<keyword evidence="8" id="KW-0802">TPR repeat</keyword>
<dbReference type="SUPFAM" id="SSF55874">
    <property type="entry name" value="ATPase domain of HSP90 chaperone/DNA topoisomerase II/histidine kinase"/>
    <property type="match status" value="1"/>
</dbReference>
<dbReference type="PANTHER" id="PTHR41523">
    <property type="entry name" value="TWO-COMPONENT SYSTEM SENSOR PROTEIN"/>
    <property type="match status" value="1"/>
</dbReference>
<evidence type="ECO:0000256" key="9">
    <source>
        <dbReference type="SAM" id="Phobius"/>
    </source>
</evidence>
<reference evidence="12" key="1">
    <citation type="journal article" date="2019" name="Int. J. Syst. Evol. Microbiol.">
        <title>The Global Catalogue of Microorganisms (GCM) 10K type strain sequencing project: providing services to taxonomists for standard genome sequencing and annotation.</title>
        <authorList>
            <consortium name="The Broad Institute Genomics Platform"/>
            <consortium name="The Broad Institute Genome Sequencing Center for Infectious Disease"/>
            <person name="Wu L."/>
            <person name="Ma J."/>
        </authorList>
    </citation>
    <scope>NUCLEOTIDE SEQUENCE [LARGE SCALE GENOMIC DNA]</scope>
    <source>
        <strain evidence="12">CCUG 62114</strain>
    </source>
</reference>
<dbReference type="InterPro" id="IPR011990">
    <property type="entry name" value="TPR-like_helical_dom_sf"/>
</dbReference>
<evidence type="ECO:0000256" key="8">
    <source>
        <dbReference type="PROSITE-ProRule" id="PRU00339"/>
    </source>
</evidence>
<dbReference type="InterPro" id="IPR036890">
    <property type="entry name" value="HATPase_C_sf"/>
</dbReference>
<keyword evidence="9" id="KW-0812">Transmembrane</keyword>
<keyword evidence="12" id="KW-1185">Reference proteome</keyword>
<evidence type="ECO:0000259" key="10">
    <source>
        <dbReference type="Pfam" id="PF07568"/>
    </source>
</evidence>
<keyword evidence="9" id="KW-1133">Transmembrane helix</keyword>
<dbReference type="Gene3D" id="1.25.40.10">
    <property type="entry name" value="Tetratricopeptide repeat domain"/>
    <property type="match status" value="2"/>
</dbReference>
<dbReference type="SUPFAM" id="SSF48452">
    <property type="entry name" value="TPR-like"/>
    <property type="match status" value="1"/>
</dbReference>
<keyword evidence="4" id="KW-0808">Transferase</keyword>
<sequence>MKAKHLYILVIIFNYFFSFSLSAQTEDKLYDYESLSLNDKLEIFNDLSDSEIIENTTFLLNNLPDNLNNDLDDHLFLKLNLAYADLHYFNNDYIKSINTLKTLLGKEQLSVSNKVEVLSKLKRAYYKLQLYSDIFELNTKIKDYIKQGAEYPLWTYNMNSRLYAQLKMYDKAASTLRRELEELIAEDKGEPLIVSSGFNDLGYYFFKAENYNLALLNYNKALSYAEQNLKGKHQDHYRDITALVKGNIAEVYVVKEKYKEAIPLLIEDIEIGLLNSGNLQSTANSYNLLVKCYIKIGQYYKAKSTLEKIPYVLSQLTNKDTEVIYLKNTATYYYKINQKDSAYSYFNKAFKLKNVIDKNDLNKLLASNELVYTREQEKKLVEQHKINLINQEVRFKDKLNKVITFLAVFLSIILFISLYNGYFLKKSRKEIKLKNEQIKIALSEKEVLLKEVHHRVKNNLQIISGLLDLQSINIDNDKVKILLKEGQNRIQSVALMHKMMYQSDAVSKVNMQNYLEELLSVLESSYRDNTKNILISIVADNIDFSVTTAVPVSLIVNEAVCNAYKHAFVKQNSGKISIKLIQLNEDAFELSIKDDGVGLDKDFKLDKISSIGFDLISGLSRQLKGKLSVLNSEGALVKVIFKGGI</sequence>
<dbReference type="PANTHER" id="PTHR41523:SF8">
    <property type="entry name" value="ETHYLENE RESPONSE SENSOR PROTEIN"/>
    <property type="match status" value="1"/>
</dbReference>
<dbReference type="Pfam" id="PF07568">
    <property type="entry name" value="HisKA_2"/>
    <property type="match status" value="1"/>
</dbReference>
<evidence type="ECO:0000256" key="5">
    <source>
        <dbReference type="ARBA" id="ARBA00022741"/>
    </source>
</evidence>
<evidence type="ECO:0000256" key="2">
    <source>
        <dbReference type="ARBA" id="ARBA00012438"/>
    </source>
</evidence>
<keyword evidence="6 11" id="KW-0418">Kinase</keyword>
<dbReference type="PROSITE" id="PS50005">
    <property type="entry name" value="TPR"/>
    <property type="match status" value="1"/>
</dbReference>
<dbReference type="Gene3D" id="3.30.450.20">
    <property type="entry name" value="PAS domain"/>
    <property type="match status" value="1"/>
</dbReference>
<dbReference type="InterPro" id="IPR019734">
    <property type="entry name" value="TPR_rpt"/>
</dbReference>
<dbReference type="Proteomes" id="UP001596997">
    <property type="component" value="Unassembled WGS sequence"/>
</dbReference>
<dbReference type="EC" id="2.7.13.3" evidence="2"/>
<accession>A0ABW3I2K3</accession>
<dbReference type="GO" id="GO:0016301">
    <property type="term" value="F:kinase activity"/>
    <property type="evidence" value="ECO:0007669"/>
    <property type="project" value="UniProtKB-KW"/>
</dbReference>
<keyword evidence="5" id="KW-0547">Nucleotide-binding</keyword>
<comment type="catalytic activity">
    <reaction evidence="1">
        <text>ATP + protein L-histidine = ADP + protein N-phospho-L-histidine.</text>
        <dbReference type="EC" id="2.7.13.3"/>
    </reaction>
</comment>